<organism evidence="1 2">
    <name type="scientific">Streptomyces desertarenae</name>
    <dbReference type="NCBI Taxonomy" id="2666184"/>
    <lineage>
        <taxon>Bacteria</taxon>
        <taxon>Bacillati</taxon>
        <taxon>Actinomycetota</taxon>
        <taxon>Actinomycetes</taxon>
        <taxon>Kitasatosporales</taxon>
        <taxon>Streptomycetaceae</taxon>
        <taxon>Streptomyces</taxon>
    </lineage>
</organism>
<proteinExistence type="predicted"/>
<protein>
    <submittedName>
        <fullName evidence="1">Uncharacterized protein</fullName>
    </submittedName>
</protein>
<dbReference type="Proteomes" id="UP001597365">
    <property type="component" value="Unassembled WGS sequence"/>
</dbReference>
<name>A0ABW4PGN5_9ACTN</name>
<accession>A0ABW4PGN5</accession>
<sequence length="166" mass="18687">MSETSLVTTATASPRIEYRQFLLRDEEAPHHSARLRPGHITHPTPHAVVFTTGGNDFYPEVRIEVWTSRPPHSNDQWETVETADFAAPSGRVRVREWDQGPASDGIDLGAPGTYRLRAYCRGRTEAAARVGQDLYYHGIEEWLLQLWPACSDTAPQSDRGTENSFH</sequence>
<evidence type="ECO:0000313" key="1">
    <source>
        <dbReference type="EMBL" id="MFD1829888.1"/>
    </source>
</evidence>
<dbReference type="EMBL" id="JBHUFU010000004">
    <property type="protein sequence ID" value="MFD1829888.1"/>
    <property type="molecule type" value="Genomic_DNA"/>
</dbReference>
<dbReference type="RefSeq" id="WP_380898850.1">
    <property type="nucleotide sequence ID" value="NZ_JBHUFU010000004.1"/>
</dbReference>
<evidence type="ECO:0000313" key="2">
    <source>
        <dbReference type="Proteomes" id="UP001597365"/>
    </source>
</evidence>
<keyword evidence="2" id="KW-1185">Reference proteome</keyword>
<reference evidence="2" key="1">
    <citation type="journal article" date="2019" name="Int. J. Syst. Evol. Microbiol.">
        <title>The Global Catalogue of Microorganisms (GCM) 10K type strain sequencing project: providing services to taxonomists for standard genome sequencing and annotation.</title>
        <authorList>
            <consortium name="The Broad Institute Genomics Platform"/>
            <consortium name="The Broad Institute Genome Sequencing Center for Infectious Disease"/>
            <person name="Wu L."/>
            <person name="Ma J."/>
        </authorList>
    </citation>
    <scope>NUCLEOTIDE SEQUENCE [LARGE SCALE GENOMIC DNA]</scope>
    <source>
        <strain evidence="2">CGMCC 4.7455</strain>
    </source>
</reference>
<comment type="caution">
    <text evidence="1">The sequence shown here is derived from an EMBL/GenBank/DDBJ whole genome shotgun (WGS) entry which is preliminary data.</text>
</comment>
<gene>
    <name evidence="1" type="ORF">ACFSJS_09440</name>
</gene>